<dbReference type="GO" id="GO:0005634">
    <property type="term" value="C:nucleus"/>
    <property type="evidence" value="ECO:0007669"/>
    <property type="project" value="UniProtKB-SubCell"/>
</dbReference>
<evidence type="ECO:0000259" key="9">
    <source>
        <dbReference type="PROSITE" id="PS50217"/>
    </source>
</evidence>
<reference evidence="10" key="2">
    <citation type="submission" date="2023-06" db="EMBL/GenBank/DDBJ databases">
        <authorList>
            <consortium name="Lawrence Berkeley National Laboratory"/>
            <person name="Haridas S."/>
            <person name="Hensen N."/>
            <person name="Bonometti L."/>
            <person name="Westerberg I."/>
            <person name="Brannstrom I.O."/>
            <person name="Guillou S."/>
            <person name="Cros-Aarteil S."/>
            <person name="Calhoun S."/>
            <person name="Kuo A."/>
            <person name="Mondo S."/>
            <person name="Pangilinan J."/>
            <person name="Riley R."/>
            <person name="Labutti K."/>
            <person name="Andreopoulos B."/>
            <person name="Lipzen A."/>
            <person name="Chen C."/>
            <person name="Yanf M."/>
            <person name="Daum C."/>
            <person name="Ng V."/>
            <person name="Clum A."/>
            <person name="Steindorff A."/>
            <person name="Ohm R."/>
            <person name="Martin F."/>
            <person name="Silar P."/>
            <person name="Natvig D."/>
            <person name="Lalanne C."/>
            <person name="Gautier V."/>
            <person name="Ament-Velasquez S.L."/>
            <person name="Kruys A."/>
            <person name="Hutchinson M.I."/>
            <person name="Powell A.J."/>
            <person name="Barry K."/>
            <person name="Miller A.N."/>
            <person name="Grigoriev I.V."/>
            <person name="Debuchy R."/>
            <person name="Gladieux P."/>
            <person name="Thoren M.H."/>
            <person name="Johannesson H."/>
        </authorList>
    </citation>
    <scope>NUCLEOTIDE SEQUENCE</scope>
    <source>
        <strain evidence="10">CBS 560.94</strain>
    </source>
</reference>
<feature type="region of interest" description="Disordered" evidence="8">
    <location>
        <begin position="371"/>
        <end position="420"/>
    </location>
</feature>
<keyword evidence="11" id="KW-1185">Reference proteome</keyword>
<comment type="caution">
    <text evidence="10">The sequence shown here is derived from an EMBL/GenBank/DDBJ whole genome shotgun (WGS) entry which is preliminary data.</text>
</comment>
<evidence type="ECO:0000256" key="7">
    <source>
        <dbReference type="ARBA" id="ARBA00023242"/>
    </source>
</evidence>
<evidence type="ECO:0000313" key="11">
    <source>
        <dbReference type="Proteomes" id="UP001278500"/>
    </source>
</evidence>
<proteinExistence type="inferred from homology"/>
<feature type="compositionally biased region" description="Polar residues" evidence="8">
    <location>
        <begin position="536"/>
        <end position="547"/>
    </location>
</feature>
<keyword evidence="3" id="KW-0805">Transcription regulation</keyword>
<keyword evidence="7" id="KW-0539">Nucleus</keyword>
<dbReference type="InterPro" id="IPR004827">
    <property type="entry name" value="bZIP"/>
</dbReference>
<dbReference type="PANTHER" id="PTHR46714:SF6">
    <property type="entry name" value="TRANSCRIPTIONAL ACTIVATOR HAC1"/>
    <property type="match status" value="1"/>
</dbReference>
<dbReference type="InterPro" id="IPR046347">
    <property type="entry name" value="bZIP_sf"/>
</dbReference>
<evidence type="ECO:0000256" key="1">
    <source>
        <dbReference type="ARBA" id="ARBA00004123"/>
    </source>
</evidence>
<dbReference type="Proteomes" id="UP001278500">
    <property type="component" value="Unassembled WGS sequence"/>
</dbReference>
<evidence type="ECO:0000256" key="6">
    <source>
        <dbReference type="ARBA" id="ARBA00023230"/>
    </source>
</evidence>
<dbReference type="GO" id="GO:0003677">
    <property type="term" value="F:DNA binding"/>
    <property type="evidence" value="ECO:0007669"/>
    <property type="project" value="UniProtKB-KW"/>
</dbReference>
<dbReference type="GeneID" id="87861283"/>
<evidence type="ECO:0000313" key="10">
    <source>
        <dbReference type="EMBL" id="KAK3354429.1"/>
    </source>
</evidence>
<accession>A0AAE0JP07</accession>
<feature type="compositionally biased region" description="Polar residues" evidence="8">
    <location>
        <begin position="402"/>
        <end position="411"/>
    </location>
</feature>
<feature type="compositionally biased region" description="Low complexity" evidence="8">
    <location>
        <begin position="371"/>
        <end position="401"/>
    </location>
</feature>
<dbReference type="PROSITE" id="PS50217">
    <property type="entry name" value="BZIP"/>
    <property type="match status" value="1"/>
</dbReference>
<evidence type="ECO:0000256" key="2">
    <source>
        <dbReference type="ARBA" id="ARBA00007163"/>
    </source>
</evidence>
<keyword evidence="6" id="KW-0834">Unfolded protein response</keyword>
<dbReference type="SMART" id="SM00338">
    <property type="entry name" value="BRLZ"/>
    <property type="match status" value="1"/>
</dbReference>
<name>A0AAE0JP07_9PEZI</name>
<dbReference type="PANTHER" id="PTHR46714">
    <property type="entry name" value="TRANSCRIPTIONAL ACTIVATOR HAC1"/>
    <property type="match status" value="1"/>
</dbReference>
<gene>
    <name evidence="10" type="ORF">B0H65DRAFT_418164</name>
</gene>
<dbReference type="CDD" id="cd14710">
    <property type="entry name" value="bZIP_HAC1-like"/>
    <property type="match status" value="1"/>
</dbReference>
<feature type="domain" description="BZIP" evidence="9">
    <location>
        <begin position="123"/>
        <end position="159"/>
    </location>
</feature>
<dbReference type="GO" id="GO:0006986">
    <property type="term" value="P:response to unfolded protein"/>
    <property type="evidence" value="ECO:0007669"/>
    <property type="project" value="UniProtKB-KW"/>
</dbReference>
<feature type="region of interest" description="Disordered" evidence="8">
    <location>
        <begin position="523"/>
        <end position="547"/>
    </location>
</feature>
<feature type="region of interest" description="Disordered" evidence="8">
    <location>
        <begin position="70"/>
        <end position="145"/>
    </location>
</feature>
<dbReference type="GO" id="GO:0000981">
    <property type="term" value="F:DNA-binding transcription factor activity, RNA polymerase II-specific"/>
    <property type="evidence" value="ECO:0007669"/>
    <property type="project" value="InterPro"/>
</dbReference>
<evidence type="ECO:0000256" key="4">
    <source>
        <dbReference type="ARBA" id="ARBA00023125"/>
    </source>
</evidence>
<reference evidence="10" key="1">
    <citation type="journal article" date="2023" name="Mol. Phylogenet. Evol.">
        <title>Genome-scale phylogeny and comparative genomics of the fungal order Sordariales.</title>
        <authorList>
            <person name="Hensen N."/>
            <person name="Bonometti L."/>
            <person name="Westerberg I."/>
            <person name="Brannstrom I.O."/>
            <person name="Guillou S."/>
            <person name="Cros-Aarteil S."/>
            <person name="Calhoun S."/>
            <person name="Haridas S."/>
            <person name="Kuo A."/>
            <person name="Mondo S."/>
            <person name="Pangilinan J."/>
            <person name="Riley R."/>
            <person name="LaButti K."/>
            <person name="Andreopoulos B."/>
            <person name="Lipzen A."/>
            <person name="Chen C."/>
            <person name="Yan M."/>
            <person name="Daum C."/>
            <person name="Ng V."/>
            <person name="Clum A."/>
            <person name="Steindorff A."/>
            <person name="Ohm R.A."/>
            <person name="Martin F."/>
            <person name="Silar P."/>
            <person name="Natvig D.O."/>
            <person name="Lalanne C."/>
            <person name="Gautier V."/>
            <person name="Ament-Velasquez S.L."/>
            <person name="Kruys A."/>
            <person name="Hutchinson M.I."/>
            <person name="Powell A.J."/>
            <person name="Barry K."/>
            <person name="Miller A.N."/>
            <person name="Grigoriev I.V."/>
            <person name="Debuchy R."/>
            <person name="Gladieux P."/>
            <person name="Hiltunen Thoren M."/>
            <person name="Johannesson H."/>
        </authorList>
    </citation>
    <scope>NUCLEOTIDE SEQUENCE</scope>
    <source>
        <strain evidence="10">CBS 560.94</strain>
    </source>
</reference>
<comment type="similarity">
    <text evidence="2">Belongs to the bZIP family.</text>
</comment>
<feature type="compositionally biased region" description="Basic and acidic residues" evidence="8">
    <location>
        <begin position="117"/>
        <end position="131"/>
    </location>
</feature>
<evidence type="ECO:0000256" key="5">
    <source>
        <dbReference type="ARBA" id="ARBA00023163"/>
    </source>
</evidence>
<organism evidence="10 11">
    <name type="scientific">Neurospora tetraspora</name>
    <dbReference type="NCBI Taxonomy" id="94610"/>
    <lineage>
        <taxon>Eukaryota</taxon>
        <taxon>Fungi</taxon>
        <taxon>Dikarya</taxon>
        <taxon>Ascomycota</taxon>
        <taxon>Pezizomycotina</taxon>
        <taxon>Sordariomycetes</taxon>
        <taxon>Sordariomycetidae</taxon>
        <taxon>Sordariales</taxon>
        <taxon>Sordariaceae</taxon>
        <taxon>Neurospora</taxon>
    </lineage>
</organism>
<dbReference type="EMBL" id="JAUEPP010000001">
    <property type="protein sequence ID" value="KAK3354429.1"/>
    <property type="molecule type" value="Genomic_DNA"/>
</dbReference>
<protein>
    <recommendedName>
        <fullName evidence="9">BZIP domain-containing protein</fullName>
    </recommendedName>
</protein>
<sequence length="582" mass="63857">MDSWAAHSPSPANLKFENPAESLLATPGEIFPEVFGSDRATSATPSLDIMSPVSLADDVHTDLTALATLTVPQIPPRSTPASTPAPETEKKPTKKRKSWGQVLPEPKTNLPPRKRAKTEDEKEQRRVERVLRNRRAAQSSRERKRLEVEGLERRNKELETLLMQAQQINQTLLQALRENGVAPTIATRPASFDGLNPTPVTFSQELFSSQDGHNLPKHDSSLEQLFPTIKTEETVNPASLSPALTAIPEMEEDGENEQSTAAQPVADATSTATVNISPDATQHPAVVLCDDLQCRSAEVPRSKCLAVSQQSQPPSLDPLSLLLLSASAISWMISFSQRPLMLIASSMKRNFSLPPAPAILMSIVWLVTTPKPSTSRQTPRTSSTNSSTPTSQMPQTATSSSRSNKPNSAQPRTRHSTTLRIRTLRKILTSSPILARPLMDATMEVLRWVASEGRTVPQVSGEDGSAAATADGKEQRAQPRTGLLAFWPKGAMLPSKEVLLTLMWVLRVEERKMRVRAELRGSSSKLCGSTGVPSMMTHTPTTTDNNKLQQQYKLKVIPRRKLKAGPCGFPKTHLDTERRRMS</sequence>
<dbReference type="InterPro" id="IPR044280">
    <property type="entry name" value="Hac1/HY5"/>
</dbReference>
<dbReference type="GO" id="GO:0045944">
    <property type="term" value="P:positive regulation of transcription by RNA polymerase II"/>
    <property type="evidence" value="ECO:0007669"/>
    <property type="project" value="InterPro"/>
</dbReference>
<dbReference type="RefSeq" id="XP_062685807.1">
    <property type="nucleotide sequence ID" value="XM_062824129.1"/>
</dbReference>
<comment type="subcellular location">
    <subcellularLocation>
        <location evidence="1">Nucleus</location>
    </subcellularLocation>
</comment>
<dbReference type="AlphaFoldDB" id="A0AAE0JP07"/>
<evidence type="ECO:0000256" key="3">
    <source>
        <dbReference type="ARBA" id="ARBA00023015"/>
    </source>
</evidence>
<dbReference type="Pfam" id="PF07716">
    <property type="entry name" value="bZIP_2"/>
    <property type="match status" value="1"/>
</dbReference>
<keyword evidence="4" id="KW-0238">DNA-binding</keyword>
<feature type="region of interest" description="Disordered" evidence="8">
    <location>
        <begin position="456"/>
        <end position="476"/>
    </location>
</feature>
<keyword evidence="5" id="KW-0804">Transcription</keyword>
<evidence type="ECO:0000256" key="8">
    <source>
        <dbReference type="SAM" id="MobiDB-lite"/>
    </source>
</evidence>
<dbReference type="SUPFAM" id="SSF57959">
    <property type="entry name" value="Leucine zipper domain"/>
    <property type="match status" value="1"/>
</dbReference>